<keyword evidence="3" id="KW-0802">TPR repeat</keyword>
<evidence type="ECO:0000256" key="1">
    <source>
        <dbReference type="ARBA" id="ARBA00004196"/>
    </source>
</evidence>
<dbReference type="NCBIfam" id="TIGR03142">
    <property type="entry name" value="cytochro_ccmI"/>
    <property type="match status" value="1"/>
</dbReference>
<dbReference type="GO" id="GO:0030313">
    <property type="term" value="C:cell envelope"/>
    <property type="evidence" value="ECO:0007669"/>
    <property type="project" value="UniProtKB-SubCell"/>
</dbReference>
<dbReference type="SUPFAM" id="SSF48452">
    <property type="entry name" value="TPR-like"/>
    <property type="match status" value="1"/>
</dbReference>
<keyword evidence="4" id="KW-0472">Membrane</keyword>
<evidence type="ECO:0000313" key="8">
    <source>
        <dbReference type="Proteomes" id="UP000818603"/>
    </source>
</evidence>
<dbReference type="PROSITE" id="PS50005">
    <property type="entry name" value="TPR"/>
    <property type="match status" value="1"/>
</dbReference>
<dbReference type="RefSeq" id="WP_155141833.1">
    <property type="nucleotide sequence ID" value="NZ_BMGZ01000003.1"/>
</dbReference>
<dbReference type="AlphaFoldDB" id="A0A8J3A3G1"/>
<dbReference type="SMART" id="SM00028">
    <property type="entry name" value="TPR"/>
    <property type="match status" value="2"/>
</dbReference>
<dbReference type="Gene3D" id="1.25.40.10">
    <property type="entry name" value="Tetratricopeptide repeat domain"/>
    <property type="match status" value="2"/>
</dbReference>
<feature type="repeat" description="TPR" evidence="3">
    <location>
        <begin position="218"/>
        <end position="251"/>
    </location>
</feature>
<reference evidence="5" key="1">
    <citation type="journal article" date="2014" name="Int. J. Syst. Evol. Microbiol.">
        <title>Complete genome sequence of Corynebacterium casei LMG S-19264T (=DSM 44701T), isolated from a smear-ripened cheese.</title>
        <authorList>
            <consortium name="US DOE Joint Genome Institute (JGI-PGF)"/>
            <person name="Walter F."/>
            <person name="Albersmeier A."/>
            <person name="Kalinowski J."/>
            <person name="Ruckert C."/>
        </authorList>
    </citation>
    <scope>NUCLEOTIDE SEQUENCE</scope>
    <source>
        <strain evidence="5">CGMCC 1.14984</strain>
    </source>
</reference>
<gene>
    <name evidence="6" type="primary">ccmI</name>
    <name evidence="6" type="ORF">FF098_014465</name>
    <name evidence="5" type="ORF">GCM10011355_28060</name>
</gene>
<keyword evidence="2" id="KW-0201">Cytochrome c-type biogenesis</keyword>
<dbReference type="Pfam" id="PF13428">
    <property type="entry name" value="TPR_14"/>
    <property type="match status" value="1"/>
</dbReference>
<keyword evidence="4" id="KW-0812">Transmembrane</keyword>
<feature type="transmembrane region" description="Helical" evidence="4">
    <location>
        <begin position="88"/>
        <end position="109"/>
    </location>
</feature>
<dbReference type="InterPro" id="IPR019734">
    <property type="entry name" value="TPR_rpt"/>
</dbReference>
<dbReference type="Proteomes" id="UP000621856">
    <property type="component" value="Unassembled WGS sequence"/>
</dbReference>
<accession>A0A8J3A3G1</accession>
<organism evidence="5 7">
    <name type="scientific">Aquisalinus luteolus</name>
    <dbReference type="NCBI Taxonomy" id="1566827"/>
    <lineage>
        <taxon>Bacteria</taxon>
        <taxon>Pseudomonadati</taxon>
        <taxon>Pseudomonadota</taxon>
        <taxon>Alphaproteobacteria</taxon>
        <taxon>Parvularculales</taxon>
        <taxon>Parvularculaceae</taxon>
        <taxon>Aquisalinus</taxon>
    </lineage>
</organism>
<keyword evidence="4" id="KW-1133">Transmembrane helix</keyword>
<protein>
    <submittedName>
        <fullName evidence="6">C-type cytochrome biogenesis protein CcmI</fullName>
    </submittedName>
</protein>
<dbReference type="PANTHER" id="PTHR47870">
    <property type="entry name" value="CYTOCHROME C-TYPE BIOGENESIS PROTEIN CCMH"/>
    <property type="match status" value="1"/>
</dbReference>
<name>A0A8J3A3G1_9PROT</name>
<comment type="caution">
    <text evidence="5">The sequence shown here is derived from an EMBL/GenBank/DDBJ whole genome shotgun (WGS) entry which is preliminary data.</text>
</comment>
<dbReference type="InterPro" id="IPR017560">
    <property type="entry name" value="Cyt_c_biogenesis_CcmI"/>
</dbReference>
<reference evidence="6 8" key="2">
    <citation type="submission" date="2020-02" db="EMBL/GenBank/DDBJ databases">
        <title>Genome sequence of Parvularcula flava strain NH6-79.</title>
        <authorList>
            <person name="Abdul Karim M.H."/>
            <person name="Lam M.Q."/>
            <person name="Chen S.J."/>
            <person name="Yahya A."/>
            <person name="Shahir S."/>
            <person name="Shamsir M.S."/>
            <person name="Chong C.S."/>
        </authorList>
    </citation>
    <scope>NUCLEOTIDE SEQUENCE [LARGE SCALE GENOMIC DNA]</scope>
    <source>
        <strain evidence="6 8">NH6-79</strain>
    </source>
</reference>
<evidence type="ECO:0000256" key="3">
    <source>
        <dbReference type="PROSITE-ProRule" id="PRU00339"/>
    </source>
</evidence>
<proteinExistence type="predicted"/>
<evidence type="ECO:0000256" key="2">
    <source>
        <dbReference type="ARBA" id="ARBA00022748"/>
    </source>
</evidence>
<dbReference type="EMBL" id="BMGZ01000003">
    <property type="protein sequence ID" value="GGI00239.1"/>
    <property type="molecule type" value="Genomic_DNA"/>
</dbReference>
<dbReference type="GO" id="GO:0017004">
    <property type="term" value="P:cytochrome complex assembly"/>
    <property type="evidence" value="ECO:0007669"/>
    <property type="project" value="UniProtKB-KW"/>
</dbReference>
<dbReference type="InterPro" id="IPR051263">
    <property type="entry name" value="C-type_cytochrome_biogenesis"/>
</dbReference>
<evidence type="ECO:0000313" key="5">
    <source>
        <dbReference type="EMBL" id="GGI00239.1"/>
    </source>
</evidence>
<reference evidence="5" key="3">
    <citation type="submission" date="2020-09" db="EMBL/GenBank/DDBJ databases">
        <authorList>
            <person name="Sun Q."/>
            <person name="Zhou Y."/>
        </authorList>
    </citation>
    <scope>NUCLEOTIDE SEQUENCE</scope>
    <source>
        <strain evidence="5">CGMCC 1.14984</strain>
    </source>
</reference>
<dbReference type="Proteomes" id="UP000818603">
    <property type="component" value="Unassembled WGS sequence"/>
</dbReference>
<sequence>MLFVLIAITLTLVTVGSLALALWRRQGKTVTPAHDIAIYKDQLAEIERDRARGVISAAEESAARLEVERRLIAAGRRNRETRGGANRAVALVSVTLIGLMPLAAGIIYLQMGRPALTEERDSMADAREILDTIAAEPGRTRPVIRRLTRELQTDLENPAKWLVLGRSLYGSGRKADAIPAYETAVRLTAGENAAVFAEYTQVLLESLDERLEQNPDDIAALRQLADIKMTLGEIDAAQAAYERVLQLNPADQQARTALGIDAFSAQN</sequence>
<comment type="subcellular location">
    <subcellularLocation>
        <location evidence="1">Cell envelope</location>
    </subcellularLocation>
</comment>
<evidence type="ECO:0000256" key="4">
    <source>
        <dbReference type="SAM" id="Phobius"/>
    </source>
</evidence>
<evidence type="ECO:0000313" key="7">
    <source>
        <dbReference type="Proteomes" id="UP000621856"/>
    </source>
</evidence>
<dbReference type="InterPro" id="IPR011990">
    <property type="entry name" value="TPR-like_helical_dom_sf"/>
</dbReference>
<dbReference type="EMBL" id="VCJR02000003">
    <property type="protein sequence ID" value="NHK29122.1"/>
    <property type="molecule type" value="Genomic_DNA"/>
</dbReference>
<dbReference type="PANTHER" id="PTHR47870:SF1">
    <property type="entry name" value="CYTOCHROME C-TYPE BIOGENESIS PROTEIN CCMH"/>
    <property type="match status" value="1"/>
</dbReference>
<keyword evidence="8" id="KW-1185">Reference proteome</keyword>
<evidence type="ECO:0000313" key="6">
    <source>
        <dbReference type="EMBL" id="NHK29122.1"/>
    </source>
</evidence>